<feature type="transmembrane region" description="Helical" evidence="1">
    <location>
        <begin position="6"/>
        <end position="22"/>
    </location>
</feature>
<evidence type="ECO:0000313" key="3">
    <source>
        <dbReference type="Proteomes" id="UP000430692"/>
    </source>
</evidence>
<keyword evidence="1" id="KW-1133">Transmembrane helix</keyword>
<evidence type="ECO:0000313" key="2">
    <source>
        <dbReference type="EMBL" id="MXQ55589.1"/>
    </source>
</evidence>
<reference evidence="2 3" key="1">
    <citation type="submission" date="2019-12" db="EMBL/GenBank/DDBJ databases">
        <title>Whole-genome analyses of novel actinobacteria.</title>
        <authorList>
            <person name="Sahin N."/>
            <person name="Saygin H."/>
        </authorList>
    </citation>
    <scope>NUCLEOTIDE SEQUENCE [LARGE SCALE GENOMIC DNA]</scope>
    <source>
        <strain evidence="2 3">KC615</strain>
    </source>
</reference>
<dbReference type="EMBL" id="WUUL01000016">
    <property type="protein sequence ID" value="MXQ55589.1"/>
    <property type="molecule type" value="Genomic_DNA"/>
</dbReference>
<evidence type="ECO:0000256" key="1">
    <source>
        <dbReference type="SAM" id="Phobius"/>
    </source>
</evidence>
<accession>A0A6I4VUS4</accession>
<name>A0A6I4VUS4_9BACL</name>
<dbReference type="InterPro" id="IPR046687">
    <property type="entry name" value="DUF6557"/>
</dbReference>
<keyword evidence="3" id="KW-1185">Reference proteome</keyword>
<gene>
    <name evidence="2" type="ORF">GSM42_18050</name>
</gene>
<protein>
    <submittedName>
        <fullName evidence="2">Uncharacterized protein</fullName>
    </submittedName>
</protein>
<dbReference type="RefSeq" id="WP_160802941.1">
    <property type="nucleotide sequence ID" value="NZ_WUUL01000016.1"/>
</dbReference>
<proteinExistence type="predicted"/>
<comment type="caution">
    <text evidence="2">The sequence shown here is derived from an EMBL/GenBank/DDBJ whole genome shotgun (WGS) entry which is preliminary data.</text>
</comment>
<dbReference type="AlphaFoldDB" id="A0A6I4VUS4"/>
<sequence>MIVAGIGTIIILISLFVTLIIRNQKRKHYQEENIATIPPLSFHQLIQNMTWTDVEKEMIRLSLDKKRELSQMKLAYGVLLKLEPANYLEKKNYELHLYINEKSSFIDVCTKEDGDPYTEYMIDHEEWHNILAYYISSKSLLQYEKPTLVSAILYSMTTNGFSLEELHQSIEAHTG</sequence>
<dbReference type="Proteomes" id="UP000430692">
    <property type="component" value="Unassembled WGS sequence"/>
</dbReference>
<keyword evidence="1" id="KW-0472">Membrane</keyword>
<dbReference type="Pfam" id="PF20194">
    <property type="entry name" value="DUF6557"/>
    <property type="match status" value="1"/>
</dbReference>
<organism evidence="2 3">
    <name type="scientific">Shimazuella alba</name>
    <dbReference type="NCBI Taxonomy" id="2690964"/>
    <lineage>
        <taxon>Bacteria</taxon>
        <taxon>Bacillati</taxon>
        <taxon>Bacillota</taxon>
        <taxon>Bacilli</taxon>
        <taxon>Bacillales</taxon>
        <taxon>Thermoactinomycetaceae</taxon>
        <taxon>Shimazuella</taxon>
    </lineage>
</organism>
<keyword evidence="1" id="KW-0812">Transmembrane</keyword>